<reference evidence="5 6" key="1">
    <citation type="submission" date="2024-09" db="EMBL/GenBank/DDBJ databases">
        <authorList>
            <person name="Sun Q."/>
            <person name="Mori K."/>
        </authorList>
    </citation>
    <scope>NUCLEOTIDE SEQUENCE [LARGE SCALE GENOMIC DNA]</scope>
    <source>
        <strain evidence="5 6">NCAIM B.02301</strain>
    </source>
</reference>
<comment type="caution">
    <text evidence="5">The sequence shown here is derived from an EMBL/GenBank/DDBJ whole genome shotgun (WGS) entry which is preliminary data.</text>
</comment>
<dbReference type="GO" id="GO:0016491">
    <property type="term" value="F:oxidoreductase activity"/>
    <property type="evidence" value="ECO:0007669"/>
    <property type="project" value="UniProtKB-KW"/>
</dbReference>
<dbReference type="SUPFAM" id="SSF52218">
    <property type="entry name" value="Flavoproteins"/>
    <property type="match status" value="1"/>
</dbReference>
<keyword evidence="2" id="KW-0288">FMN</keyword>
<keyword evidence="6" id="KW-1185">Reference proteome</keyword>
<dbReference type="PANTHER" id="PTHR43408:SF2">
    <property type="entry name" value="FMN REDUCTASE (NADPH)"/>
    <property type="match status" value="1"/>
</dbReference>
<evidence type="ECO:0000313" key="5">
    <source>
        <dbReference type="EMBL" id="MFC0560089.1"/>
    </source>
</evidence>
<evidence type="ECO:0000256" key="1">
    <source>
        <dbReference type="ARBA" id="ARBA00022630"/>
    </source>
</evidence>
<organism evidence="5 6">
    <name type="scientific">Halalkalibacter alkalisediminis</name>
    <dbReference type="NCBI Taxonomy" id="935616"/>
    <lineage>
        <taxon>Bacteria</taxon>
        <taxon>Bacillati</taxon>
        <taxon>Bacillota</taxon>
        <taxon>Bacilli</taxon>
        <taxon>Bacillales</taxon>
        <taxon>Bacillaceae</taxon>
        <taxon>Halalkalibacter</taxon>
    </lineage>
</organism>
<dbReference type="RefSeq" id="WP_273840500.1">
    <property type="nucleotide sequence ID" value="NZ_JAQQWT010000002.1"/>
</dbReference>
<dbReference type="Pfam" id="PF03358">
    <property type="entry name" value="FMN_red"/>
    <property type="match status" value="1"/>
</dbReference>
<evidence type="ECO:0000256" key="3">
    <source>
        <dbReference type="ARBA" id="ARBA00023002"/>
    </source>
</evidence>
<dbReference type="Proteomes" id="UP001589833">
    <property type="component" value="Unassembled WGS sequence"/>
</dbReference>
<protein>
    <submittedName>
        <fullName evidence="5">NADPH-dependent FMN reductase</fullName>
        <ecNumber evidence="5">1.-.-.-</ecNumber>
    </submittedName>
</protein>
<dbReference type="InterPro" id="IPR029039">
    <property type="entry name" value="Flavoprotein-like_sf"/>
</dbReference>
<dbReference type="EC" id="1.-.-.-" evidence="5"/>
<evidence type="ECO:0000313" key="6">
    <source>
        <dbReference type="Proteomes" id="UP001589833"/>
    </source>
</evidence>
<gene>
    <name evidence="5" type="ORF">ACFFH4_13640</name>
</gene>
<keyword evidence="1" id="KW-0285">Flavoprotein</keyword>
<feature type="domain" description="NADPH-dependent FMN reductase-like" evidence="4">
    <location>
        <begin position="1"/>
        <end position="141"/>
    </location>
</feature>
<keyword evidence="3 5" id="KW-0560">Oxidoreductase</keyword>
<evidence type="ECO:0000256" key="2">
    <source>
        <dbReference type="ARBA" id="ARBA00022643"/>
    </source>
</evidence>
<dbReference type="InterPro" id="IPR051814">
    <property type="entry name" value="NAD(P)H-dep_FMN_reductase"/>
</dbReference>
<dbReference type="InterPro" id="IPR005025">
    <property type="entry name" value="FMN_Rdtase-like_dom"/>
</dbReference>
<dbReference type="Gene3D" id="3.40.50.360">
    <property type="match status" value="1"/>
</dbReference>
<evidence type="ECO:0000259" key="4">
    <source>
        <dbReference type="Pfam" id="PF03358"/>
    </source>
</evidence>
<accession>A0ABV6NI38</accession>
<dbReference type="EMBL" id="JBHLTR010000017">
    <property type="protein sequence ID" value="MFC0560089.1"/>
    <property type="molecule type" value="Genomic_DNA"/>
</dbReference>
<sequence length="177" mass="19763">MKLLGISGSLIGEKTAIAVNEVIKKAQELEPKLEIELLDMKHYEVEFVVGKPLHDYNEDTQVVIKKITDADLFVIGTPIYQASITGALKNLFDHLPTNVFESKVVGTVTTAGSEKHFLVADHQLKPILSFFKAITPTNVFVHSSCFDQSNVIVDKEVRDRIDTLAKELVHLHTKLKL</sequence>
<name>A0ABV6NI38_9BACI</name>
<dbReference type="PANTHER" id="PTHR43408">
    <property type="entry name" value="FMN REDUCTASE (NADPH)"/>
    <property type="match status" value="1"/>
</dbReference>
<proteinExistence type="predicted"/>